<keyword evidence="6 8" id="KW-0234">DNA repair</keyword>
<dbReference type="InterPro" id="IPR035935">
    <property type="entry name" value="TFB5-like_sf"/>
</dbReference>
<evidence type="ECO:0000256" key="4">
    <source>
        <dbReference type="ARBA" id="ARBA00023015"/>
    </source>
</evidence>
<keyword evidence="5 8" id="KW-0804">Transcription</keyword>
<dbReference type="RefSeq" id="XP_024396730.1">
    <property type="nucleotide sequence ID" value="XM_024540962.2"/>
</dbReference>
<dbReference type="Gramene" id="Pp3c1_34050V3.2">
    <property type="protein sequence ID" value="Pp3c1_34050V3.2"/>
    <property type="gene ID" value="Pp3c1_34050"/>
</dbReference>
<comment type="function">
    <text evidence="8">In NER, TFIIH acts by opening DNA around the lesion to allow the excision of the damaged oligonucleotide and its replacement by a new DNA fragment. In transcription, TFIIH has an essential role in transcription initiation. When the pre-initiation complex (PIC) has been established, TFIIH is required for promoter opening and promoter escape.</text>
</comment>
<dbReference type="Gramene" id="Pp3c1_34050V3.1">
    <property type="protein sequence ID" value="Pp3c1_34050V3.1"/>
    <property type="gene ID" value="Pp3c1_34050"/>
</dbReference>
<comment type="subcellular location">
    <subcellularLocation>
        <location evidence="1 8">Nucleus</location>
    </subcellularLocation>
</comment>
<protein>
    <recommendedName>
        <fullName evidence="8">General transcription and DNA repair factor IIH subunit TFB5</fullName>
    </recommendedName>
</protein>
<dbReference type="AlphaFoldDB" id="A9RU41"/>
<dbReference type="STRING" id="3218.A9RU41"/>
<sequence>MVNAIKGILVTCDIPMAQLLISINDSMPNAHKFIVYMLDDTHIYVQPDVGKMLQSKLQEFRDQNTYEKPFGTS</sequence>
<dbReference type="EnsemblPlants" id="Pp3c1_34050V3.1">
    <property type="protein sequence ID" value="Pp3c1_34050V3.1"/>
    <property type="gene ID" value="Pp3c1_34050"/>
</dbReference>
<name>A9RU41_PHYPA</name>
<evidence type="ECO:0000313" key="11">
    <source>
        <dbReference type="Proteomes" id="UP000006727"/>
    </source>
</evidence>
<keyword evidence="7 8" id="KW-0539">Nucleus</keyword>
<evidence type="ECO:0000256" key="7">
    <source>
        <dbReference type="ARBA" id="ARBA00023242"/>
    </source>
</evidence>
<dbReference type="Gene3D" id="3.30.70.1220">
    <property type="entry name" value="TFB5-like"/>
    <property type="match status" value="1"/>
</dbReference>
<reference evidence="9 11" key="1">
    <citation type="journal article" date="2008" name="Science">
        <title>The Physcomitrella genome reveals evolutionary insights into the conquest of land by plants.</title>
        <authorList>
            <person name="Rensing S."/>
            <person name="Lang D."/>
            <person name="Zimmer A."/>
            <person name="Terry A."/>
            <person name="Salamov A."/>
            <person name="Shapiro H."/>
            <person name="Nishiyama T."/>
            <person name="Perroud P.-F."/>
            <person name="Lindquist E."/>
            <person name="Kamisugi Y."/>
            <person name="Tanahashi T."/>
            <person name="Sakakibara K."/>
            <person name="Fujita T."/>
            <person name="Oishi K."/>
            <person name="Shin-I T."/>
            <person name="Kuroki Y."/>
            <person name="Toyoda A."/>
            <person name="Suzuki Y."/>
            <person name="Hashimoto A."/>
            <person name="Yamaguchi K."/>
            <person name="Sugano A."/>
            <person name="Kohara Y."/>
            <person name="Fujiyama A."/>
            <person name="Anterola A."/>
            <person name="Aoki S."/>
            <person name="Ashton N."/>
            <person name="Barbazuk W.B."/>
            <person name="Barker E."/>
            <person name="Bennetzen J."/>
            <person name="Bezanilla M."/>
            <person name="Blankenship R."/>
            <person name="Cho S.H."/>
            <person name="Dutcher S."/>
            <person name="Estelle M."/>
            <person name="Fawcett J.A."/>
            <person name="Gundlach H."/>
            <person name="Hanada K."/>
            <person name="Heyl A."/>
            <person name="Hicks K.A."/>
            <person name="Hugh J."/>
            <person name="Lohr M."/>
            <person name="Mayer K."/>
            <person name="Melkozernov A."/>
            <person name="Murata T."/>
            <person name="Nelson D."/>
            <person name="Pils B."/>
            <person name="Prigge M."/>
            <person name="Reiss B."/>
            <person name="Renner T."/>
            <person name="Rombauts S."/>
            <person name="Rushton P."/>
            <person name="Sanderfoot A."/>
            <person name="Schween G."/>
            <person name="Shiu S.-H."/>
            <person name="Stueber K."/>
            <person name="Theodoulou F.L."/>
            <person name="Tu H."/>
            <person name="Van de Peer Y."/>
            <person name="Verrier P.J."/>
            <person name="Waters E."/>
            <person name="Wood A."/>
            <person name="Yang L."/>
            <person name="Cove D."/>
            <person name="Cuming A."/>
            <person name="Hasebe M."/>
            <person name="Lucas S."/>
            <person name="Mishler D.B."/>
            <person name="Reski R."/>
            <person name="Grigoriev I."/>
            <person name="Quatrano R.S."/>
            <person name="Boore J.L."/>
        </authorList>
    </citation>
    <scope>NUCLEOTIDE SEQUENCE [LARGE SCALE GENOMIC DNA]</scope>
    <source>
        <strain evidence="10 11">cv. Gransden 2004</strain>
    </source>
</reference>
<reference evidence="9 11" key="2">
    <citation type="journal article" date="2018" name="Plant J.">
        <title>The Physcomitrella patens chromosome-scale assembly reveals moss genome structure and evolution.</title>
        <authorList>
            <person name="Lang D."/>
            <person name="Ullrich K.K."/>
            <person name="Murat F."/>
            <person name="Fuchs J."/>
            <person name="Jenkins J."/>
            <person name="Haas F.B."/>
            <person name="Piednoel M."/>
            <person name="Gundlach H."/>
            <person name="Van Bel M."/>
            <person name="Meyberg R."/>
            <person name="Vives C."/>
            <person name="Morata J."/>
            <person name="Symeonidi A."/>
            <person name="Hiss M."/>
            <person name="Muchero W."/>
            <person name="Kamisugi Y."/>
            <person name="Saleh O."/>
            <person name="Blanc G."/>
            <person name="Decker E.L."/>
            <person name="van Gessel N."/>
            <person name="Grimwood J."/>
            <person name="Hayes R.D."/>
            <person name="Graham S.W."/>
            <person name="Gunter L.E."/>
            <person name="McDaniel S.F."/>
            <person name="Hoernstein S.N.W."/>
            <person name="Larsson A."/>
            <person name="Li F.W."/>
            <person name="Perroud P.F."/>
            <person name="Phillips J."/>
            <person name="Ranjan P."/>
            <person name="Rokshar D.S."/>
            <person name="Rothfels C.J."/>
            <person name="Schneider L."/>
            <person name="Shu S."/>
            <person name="Stevenson D.W."/>
            <person name="Thummler F."/>
            <person name="Tillich M."/>
            <person name="Villarreal Aguilar J.C."/>
            <person name="Widiez T."/>
            <person name="Wong G.K."/>
            <person name="Wymore A."/>
            <person name="Zhang Y."/>
            <person name="Zimmer A.D."/>
            <person name="Quatrano R.S."/>
            <person name="Mayer K.F.X."/>
            <person name="Goodstein D."/>
            <person name="Casacuberta J.M."/>
            <person name="Vandepoele K."/>
            <person name="Reski R."/>
            <person name="Cuming A.C."/>
            <person name="Tuskan G.A."/>
            <person name="Maumus F."/>
            <person name="Salse J."/>
            <person name="Schmutz J."/>
            <person name="Rensing S.A."/>
        </authorList>
    </citation>
    <scope>NUCLEOTIDE SEQUENCE [LARGE SCALE GENOMIC DNA]</scope>
    <source>
        <strain evidence="10 11">cv. Gransden 2004</strain>
    </source>
</reference>
<dbReference type="GO" id="GO:0006294">
    <property type="term" value="P:nucleotide-excision repair, preincision complex assembly"/>
    <property type="evidence" value="ECO:0000318"/>
    <property type="project" value="GO_Central"/>
</dbReference>
<dbReference type="RefSeq" id="XP_024396741.1">
    <property type="nucleotide sequence ID" value="XM_024540973.2"/>
</dbReference>
<proteinExistence type="inferred from homology"/>
<dbReference type="FunCoup" id="A9RU41">
    <property type="interactions" value="1979"/>
</dbReference>
<dbReference type="GO" id="GO:0006366">
    <property type="term" value="P:transcription by RNA polymerase II"/>
    <property type="evidence" value="ECO:0000318"/>
    <property type="project" value="GO_Central"/>
</dbReference>
<evidence type="ECO:0000313" key="10">
    <source>
        <dbReference type="EnsemblPlants" id="Pp3c1_34050V3.1"/>
    </source>
</evidence>
<dbReference type="OMA" id="DFREQNT"/>
<dbReference type="OrthoDB" id="354at2759"/>
<evidence type="ECO:0000256" key="3">
    <source>
        <dbReference type="ARBA" id="ARBA00022763"/>
    </source>
</evidence>
<dbReference type="PANTHER" id="PTHR28580">
    <property type="entry name" value="GENERAL TRANSCRIPTION FACTOR IIH SUBUNIT 5"/>
    <property type="match status" value="1"/>
</dbReference>
<dbReference type="SUPFAM" id="SSF142897">
    <property type="entry name" value="TFB5-like"/>
    <property type="match status" value="1"/>
</dbReference>
<dbReference type="KEGG" id="ppp:112292450"/>
<dbReference type="GO" id="GO:0000439">
    <property type="term" value="C:transcription factor TFIIH core complex"/>
    <property type="evidence" value="ECO:0000318"/>
    <property type="project" value="GO_Central"/>
</dbReference>
<comment type="similarity">
    <text evidence="2 8">Belongs to the TFB5 family.</text>
</comment>
<dbReference type="Pfam" id="PF06331">
    <property type="entry name" value="Tfb5"/>
    <property type="match status" value="1"/>
</dbReference>
<gene>
    <name evidence="10" type="primary">LOC112292450</name>
    <name evidence="9" type="ORF">PHYPA_001577</name>
</gene>
<evidence type="ECO:0000256" key="6">
    <source>
        <dbReference type="ARBA" id="ARBA00023204"/>
    </source>
</evidence>
<dbReference type="GO" id="GO:0006367">
    <property type="term" value="P:transcription initiation at RNA polymerase II promoter"/>
    <property type="evidence" value="ECO:0007669"/>
    <property type="project" value="UniProtKB-UniRule"/>
</dbReference>
<reference evidence="10" key="3">
    <citation type="submission" date="2020-12" db="UniProtKB">
        <authorList>
            <consortium name="EnsemblPlants"/>
        </authorList>
    </citation>
    <scope>IDENTIFICATION</scope>
</reference>
<dbReference type="Proteomes" id="UP000006727">
    <property type="component" value="Chromosome 1"/>
</dbReference>
<dbReference type="EnsemblPlants" id="Pp3c1_34050V3.3">
    <property type="protein sequence ID" value="Pp3c1_34050V3.3"/>
    <property type="gene ID" value="Pp3c1_34050"/>
</dbReference>
<evidence type="ECO:0000256" key="1">
    <source>
        <dbReference type="ARBA" id="ARBA00004123"/>
    </source>
</evidence>
<dbReference type="GO" id="GO:0005675">
    <property type="term" value="C:transcription factor TFIIH holo complex"/>
    <property type="evidence" value="ECO:0000318"/>
    <property type="project" value="GO_Central"/>
</dbReference>
<dbReference type="RefSeq" id="XP_024396721.1">
    <property type="nucleotide sequence ID" value="XM_024540953.2"/>
</dbReference>
<evidence type="ECO:0000256" key="5">
    <source>
        <dbReference type="ARBA" id="ARBA00023163"/>
    </source>
</evidence>
<keyword evidence="11" id="KW-1185">Reference proteome</keyword>
<comment type="subunit">
    <text evidence="8">Component of the 7-subunit TFIIH core complex.</text>
</comment>
<dbReference type="GeneID" id="112292450"/>
<dbReference type="PANTHER" id="PTHR28580:SF1">
    <property type="entry name" value="GENERAL TRANSCRIPTION FACTOR IIH SUBUNIT 5"/>
    <property type="match status" value="1"/>
</dbReference>
<evidence type="ECO:0000256" key="8">
    <source>
        <dbReference type="RuleBase" id="RU368032"/>
    </source>
</evidence>
<dbReference type="SMART" id="SM01395">
    <property type="entry name" value="Tbf5"/>
    <property type="match status" value="1"/>
</dbReference>
<keyword evidence="4 8" id="KW-0805">Transcription regulation</keyword>
<keyword evidence="3 8" id="KW-0227">DNA damage</keyword>
<dbReference type="Gramene" id="Pp3c1_34050V3.3">
    <property type="protein sequence ID" value="Pp3c1_34050V3.3"/>
    <property type="gene ID" value="Pp3c1_34050"/>
</dbReference>
<dbReference type="EnsemblPlants" id="Pp3c1_34050V3.2">
    <property type="protein sequence ID" value="Pp3c1_34050V3.2"/>
    <property type="gene ID" value="Pp3c1_34050"/>
</dbReference>
<dbReference type="EMBL" id="ABEU02000001">
    <property type="protein sequence ID" value="PNR63152.1"/>
    <property type="molecule type" value="Genomic_DNA"/>
</dbReference>
<dbReference type="PaxDb" id="3218-PP1S28_328V6.3"/>
<dbReference type="eggNOG" id="KOG3451">
    <property type="taxonomic scope" value="Eukaryota"/>
</dbReference>
<evidence type="ECO:0000256" key="2">
    <source>
        <dbReference type="ARBA" id="ARBA00007470"/>
    </source>
</evidence>
<dbReference type="FunFam" id="3.30.70.1220:FF:000003">
    <property type="entry name" value="General transcription and DNA repair factor IIH subunit TFB5"/>
    <property type="match status" value="1"/>
</dbReference>
<dbReference type="HOGENOM" id="CLU_166246_4_1_1"/>
<accession>A9RU41</accession>
<organism evidence="9">
    <name type="scientific">Physcomitrium patens</name>
    <name type="common">Spreading-leaved earth moss</name>
    <name type="synonym">Physcomitrella patens</name>
    <dbReference type="NCBI Taxonomy" id="3218"/>
    <lineage>
        <taxon>Eukaryota</taxon>
        <taxon>Viridiplantae</taxon>
        <taxon>Streptophyta</taxon>
        <taxon>Embryophyta</taxon>
        <taxon>Bryophyta</taxon>
        <taxon>Bryophytina</taxon>
        <taxon>Bryopsida</taxon>
        <taxon>Funariidae</taxon>
        <taxon>Funariales</taxon>
        <taxon>Funariaceae</taxon>
        <taxon>Physcomitrium</taxon>
    </lineage>
</organism>
<dbReference type="InterPro" id="IPR009400">
    <property type="entry name" value="TFIIH_TTDA/Tfb5"/>
</dbReference>
<evidence type="ECO:0000313" key="9">
    <source>
        <dbReference type="EMBL" id="PNR63152.1"/>
    </source>
</evidence>